<accession>A0AA35Y8F7</accession>
<dbReference type="EMBL" id="OX465086">
    <property type="protein sequence ID" value="CAI9264632.1"/>
    <property type="molecule type" value="Genomic_DNA"/>
</dbReference>
<dbReference type="SUPFAM" id="SSF47831">
    <property type="entry name" value="Enzyme I of the PEP:sugar phosphotransferase system HPr-binding (sub)domain"/>
    <property type="match status" value="1"/>
</dbReference>
<protein>
    <submittedName>
        <fullName evidence="2">Uncharacterized protein</fullName>
    </submittedName>
</protein>
<name>A0AA35Y8F7_LACSI</name>
<keyword evidence="3" id="KW-1185">Reference proteome</keyword>
<reference evidence="2" key="1">
    <citation type="submission" date="2023-04" db="EMBL/GenBank/DDBJ databases">
        <authorList>
            <person name="Vijverberg K."/>
            <person name="Xiong W."/>
            <person name="Schranz E."/>
        </authorList>
    </citation>
    <scope>NUCLEOTIDE SEQUENCE</scope>
</reference>
<gene>
    <name evidence="2" type="ORF">LSALG_LOCUS5272</name>
</gene>
<evidence type="ECO:0000313" key="2">
    <source>
        <dbReference type="EMBL" id="CAI9264632.1"/>
    </source>
</evidence>
<proteinExistence type="predicted"/>
<feature type="region of interest" description="Disordered" evidence="1">
    <location>
        <begin position="1"/>
        <end position="40"/>
    </location>
</feature>
<organism evidence="2 3">
    <name type="scientific">Lactuca saligna</name>
    <name type="common">Willowleaf lettuce</name>
    <dbReference type="NCBI Taxonomy" id="75948"/>
    <lineage>
        <taxon>Eukaryota</taxon>
        <taxon>Viridiplantae</taxon>
        <taxon>Streptophyta</taxon>
        <taxon>Embryophyta</taxon>
        <taxon>Tracheophyta</taxon>
        <taxon>Spermatophyta</taxon>
        <taxon>Magnoliopsida</taxon>
        <taxon>eudicotyledons</taxon>
        <taxon>Gunneridae</taxon>
        <taxon>Pentapetalae</taxon>
        <taxon>asterids</taxon>
        <taxon>campanulids</taxon>
        <taxon>Asterales</taxon>
        <taxon>Asteraceae</taxon>
        <taxon>Cichorioideae</taxon>
        <taxon>Cichorieae</taxon>
        <taxon>Lactucinae</taxon>
        <taxon>Lactuca</taxon>
    </lineage>
</organism>
<evidence type="ECO:0000256" key="1">
    <source>
        <dbReference type="SAM" id="MobiDB-lite"/>
    </source>
</evidence>
<dbReference type="AlphaFoldDB" id="A0AA35Y8F7"/>
<evidence type="ECO:0000313" key="3">
    <source>
        <dbReference type="Proteomes" id="UP001177003"/>
    </source>
</evidence>
<sequence>MLKKRRITNDSPHFESGESSQAPSHAPFVGDSKDEGDRLADRQQSLEELVRALGTTTRSIERQVERLEEEGKDDYEAILTLYHRISDDRTEMNAMSTHIRSLEYQIQVI</sequence>
<dbReference type="InterPro" id="IPR036618">
    <property type="entry name" value="PtsI_HPr-bd_sf"/>
</dbReference>
<feature type="compositionally biased region" description="Basic and acidic residues" evidence="1">
    <location>
        <begin position="31"/>
        <end position="40"/>
    </location>
</feature>
<dbReference type="GO" id="GO:0009401">
    <property type="term" value="P:phosphoenolpyruvate-dependent sugar phosphotransferase system"/>
    <property type="evidence" value="ECO:0007669"/>
    <property type="project" value="InterPro"/>
</dbReference>
<dbReference type="Proteomes" id="UP001177003">
    <property type="component" value="Chromosome 0"/>
</dbReference>